<reference evidence="6" key="2">
    <citation type="journal article" date="2011" name="J. Proteome Res.">
        <title>Insight into the salivary transcriptome and proteome of Dipetalogaster maxima.</title>
        <authorList>
            <person name="Assumpcao T.C."/>
            <person name="Charneau S."/>
            <person name="Santiago P.B."/>
            <person name="Francischetti I.M."/>
            <person name="Meng Z."/>
            <person name="Araujo C.N."/>
            <person name="Pham V.M."/>
            <person name="Queiroz R.M."/>
            <person name="de Castro C.N."/>
            <person name="Ricart C.A."/>
            <person name="Santana J.M."/>
            <person name="Ribeiro J.M."/>
        </authorList>
    </citation>
    <scope>NUCLEOTIDE SEQUENCE</scope>
    <source>
        <tissue evidence="6">Salivary gland</tissue>
    </source>
</reference>
<evidence type="ECO:0000256" key="1">
    <source>
        <dbReference type="ARBA" id="ARBA00004613"/>
    </source>
</evidence>
<dbReference type="EMBL" id="HP639835">
    <property type="protein sequence ID" value="AEM97972.1"/>
    <property type="molecule type" value="mRNA"/>
</dbReference>
<protein>
    <submittedName>
        <fullName evidence="6">Salivary lipocalin</fullName>
    </submittedName>
</protein>
<feature type="signal peptide" evidence="5">
    <location>
        <begin position="1"/>
        <end position="18"/>
    </location>
</feature>
<dbReference type="GO" id="GO:0005576">
    <property type="term" value="C:extracellular region"/>
    <property type="evidence" value="ECO:0007669"/>
    <property type="project" value="UniProtKB-SubCell"/>
</dbReference>
<evidence type="ECO:0000256" key="4">
    <source>
        <dbReference type="ARBA" id="ARBA00034121"/>
    </source>
</evidence>
<organism evidence="6">
    <name type="scientific">Dipetalogaster maximus</name>
    <name type="common">Blood-sucking bug</name>
    <dbReference type="NCBI Taxonomy" id="72496"/>
    <lineage>
        <taxon>Eukaryota</taxon>
        <taxon>Metazoa</taxon>
        <taxon>Ecdysozoa</taxon>
        <taxon>Arthropoda</taxon>
        <taxon>Hexapoda</taxon>
        <taxon>Insecta</taxon>
        <taxon>Pterygota</taxon>
        <taxon>Neoptera</taxon>
        <taxon>Paraneoptera</taxon>
        <taxon>Hemiptera</taxon>
        <taxon>Heteroptera</taxon>
        <taxon>Panheteroptera</taxon>
        <taxon>Cimicomorpha</taxon>
        <taxon>Reduviidae</taxon>
        <taxon>Triatominae</taxon>
        <taxon>Dipetalogaster</taxon>
    </lineage>
</organism>
<sequence>MKTFIALTFIGILTCAFAKIVTIKQCENPKPMDGFEASKFFSGASDGERTWYVTHVKNESSASVCQTFTTSQDGQMSIVEYTFKQGKNDITIRCEAQPEEEKKLTFTCKNGGKMIFQAIFTVMETDYQDYALFYRCVTFKTDTSDAKAGDIADNYLVVRGTAGQHEIPGQLKTLTDPLKLKNCRKTT</sequence>
<reference evidence="6" key="1">
    <citation type="submission" date="2010-12" db="EMBL/GenBank/DDBJ databases">
        <authorList>
            <person name="Assumpcao T.C.F."/>
            <person name="Charneau S."/>
            <person name="Santiago P.B.M."/>
            <person name="Francischetti I.M.B."/>
            <person name="Meng Z."/>
            <person name="Araujo C.N."/>
            <person name="Pham V.M."/>
            <person name="Queiroz R.M.L."/>
            <person name="Castro C.N."/>
            <person name="Ricart C.A."/>
            <person name="Santana J.M."/>
            <person name="Ribeiro J.M.C."/>
        </authorList>
    </citation>
    <scope>NUCLEOTIDE SEQUENCE</scope>
    <source>
        <tissue evidence="6">Salivary gland</tissue>
    </source>
</reference>
<dbReference type="Gene3D" id="2.40.128.20">
    <property type="match status" value="1"/>
</dbReference>
<proteinExistence type="evidence at transcript level"/>
<dbReference type="SUPFAM" id="SSF50814">
    <property type="entry name" value="Lipocalins"/>
    <property type="match status" value="1"/>
</dbReference>
<dbReference type="GO" id="GO:0030682">
    <property type="term" value="P:symbiont-mediated perturbation of host defenses"/>
    <property type="evidence" value="ECO:0007669"/>
    <property type="project" value="InterPro"/>
</dbReference>
<evidence type="ECO:0000256" key="3">
    <source>
        <dbReference type="ARBA" id="ARBA00022729"/>
    </source>
</evidence>
<feature type="chain" id="PRO_5003442979" evidence="5">
    <location>
        <begin position="19"/>
        <end position="187"/>
    </location>
</feature>
<comment type="similarity">
    <text evidence="4">Belongs to the calycin superfamily. Triabin family.</text>
</comment>
<dbReference type="InterPro" id="IPR012674">
    <property type="entry name" value="Calycin"/>
</dbReference>
<evidence type="ECO:0000313" key="6">
    <source>
        <dbReference type="EMBL" id="AEM97972.1"/>
    </source>
</evidence>
<comment type="subcellular location">
    <subcellularLocation>
        <location evidence="1">Secreted</location>
    </subcellularLocation>
</comment>
<keyword evidence="3 5" id="KW-0732">Signal</keyword>
<dbReference type="AlphaFoldDB" id="G3CJR8"/>
<dbReference type="InterPro" id="IPR005657">
    <property type="entry name" value="Triabi/Procalin"/>
</dbReference>
<evidence type="ECO:0000256" key="5">
    <source>
        <dbReference type="SAM" id="SignalP"/>
    </source>
</evidence>
<dbReference type="Pfam" id="PF03973">
    <property type="entry name" value="Triabin"/>
    <property type="match status" value="1"/>
</dbReference>
<evidence type="ECO:0000256" key="2">
    <source>
        <dbReference type="ARBA" id="ARBA00022525"/>
    </source>
</evidence>
<keyword evidence="2" id="KW-0964">Secreted</keyword>
<dbReference type="CDD" id="cd19423">
    <property type="entry name" value="lipocalin_LTBP1-like"/>
    <property type="match status" value="1"/>
</dbReference>
<accession>G3CJR8</accession>
<name>G3CJR8_DIPMA</name>